<feature type="compositionally biased region" description="Basic and acidic residues" evidence="1">
    <location>
        <begin position="262"/>
        <end position="280"/>
    </location>
</feature>
<evidence type="ECO:0000313" key="2">
    <source>
        <dbReference type="EMBL" id="GAQ91080.1"/>
    </source>
</evidence>
<dbReference type="Proteomes" id="UP000054558">
    <property type="component" value="Unassembled WGS sequence"/>
</dbReference>
<feature type="compositionally biased region" description="Basic and acidic residues" evidence="1">
    <location>
        <begin position="447"/>
        <end position="457"/>
    </location>
</feature>
<feature type="compositionally biased region" description="Basic and acidic residues" evidence="1">
    <location>
        <begin position="314"/>
        <end position="328"/>
    </location>
</feature>
<dbReference type="AlphaFoldDB" id="A0A1Y1IJN7"/>
<feature type="compositionally biased region" description="Low complexity" evidence="1">
    <location>
        <begin position="11"/>
        <end position="27"/>
    </location>
</feature>
<reference evidence="2 3" key="1">
    <citation type="journal article" date="2014" name="Nat. Commun.">
        <title>Klebsormidium flaccidum genome reveals primary factors for plant terrestrial adaptation.</title>
        <authorList>
            <person name="Hori K."/>
            <person name="Maruyama F."/>
            <person name="Fujisawa T."/>
            <person name="Togashi T."/>
            <person name="Yamamoto N."/>
            <person name="Seo M."/>
            <person name="Sato S."/>
            <person name="Yamada T."/>
            <person name="Mori H."/>
            <person name="Tajima N."/>
            <person name="Moriyama T."/>
            <person name="Ikeuchi M."/>
            <person name="Watanabe M."/>
            <person name="Wada H."/>
            <person name="Kobayashi K."/>
            <person name="Saito M."/>
            <person name="Masuda T."/>
            <person name="Sasaki-Sekimoto Y."/>
            <person name="Mashiguchi K."/>
            <person name="Awai K."/>
            <person name="Shimojima M."/>
            <person name="Masuda S."/>
            <person name="Iwai M."/>
            <person name="Nobusawa T."/>
            <person name="Narise T."/>
            <person name="Kondo S."/>
            <person name="Saito H."/>
            <person name="Sato R."/>
            <person name="Murakawa M."/>
            <person name="Ihara Y."/>
            <person name="Oshima-Yamada Y."/>
            <person name="Ohtaka K."/>
            <person name="Satoh M."/>
            <person name="Sonobe K."/>
            <person name="Ishii M."/>
            <person name="Ohtani R."/>
            <person name="Kanamori-Sato M."/>
            <person name="Honoki R."/>
            <person name="Miyazaki D."/>
            <person name="Mochizuki H."/>
            <person name="Umetsu J."/>
            <person name="Higashi K."/>
            <person name="Shibata D."/>
            <person name="Kamiya Y."/>
            <person name="Sato N."/>
            <person name="Nakamura Y."/>
            <person name="Tabata S."/>
            <person name="Ida S."/>
            <person name="Kurokawa K."/>
            <person name="Ohta H."/>
        </authorList>
    </citation>
    <scope>NUCLEOTIDE SEQUENCE [LARGE SCALE GENOMIC DNA]</scope>
    <source>
        <strain evidence="2 3">NIES-2285</strain>
    </source>
</reference>
<protein>
    <submittedName>
        <fullName evidence="2">Uncharacterized protein</fullName>
    </submittedName>
</protein>
<feature type="compositionally biased region" description="Polar residues" evidence="1">
    <location>
        <begin position="403"/>
        <end position="417"/>
    </location>
</feature>
<feature type="compositionally biased region" description="Basic residues" evidence="1">
    <location>
        <begin position="30"/>
        <end position="43"/>
    </location>
</feature>
<feature type="region of interest" description="Disordered" evidence="1">
    <location>
        <begin position="233"/>
        <end position="469"/>
    </location>
</feature>
<dbReference type="EMBL" id="DF237674">
    <property type="protein sequence ID" value="GAQ91080.1"/>
    <property type="molecule type" value="Genomic_DNA"/>
</dbReference>
<feature type="compositionally biased region" description="Polar residues" evidence="1">
    <location>
        <begin position="290"/>
        <end position="300"/>
    </location>
</feature>
<evidence type="ECO:0000313" key="3">
    <source>
        <dbReference type="Proteomes" id="UP000054558"/>
    </source>
</evidence>
<keyword evidence="3" id="KW-1185">Reference proteome</keyword>
<sequence length="469" mass="48872">MGCQGPGPAWSRAAALQQRGSRAARGGRPSGHRPRQRGSHKGGRGTWPLVVAPKDSARGAERPPTVAQCRKVVQAARHGKGSRPTLETTKLRNAYERKGRSAPAAPVPRPLAMPGAPVPADPPLATPWRRYHGPVQIPWECGCGFTAGTERAFLRHTAASAGTATAPATHHATMLPRGSAPACAASDAGASACPAAGCPCCAAEEQLDGLWTEEATAGGYYARVNPELRSETVVTNGAEPVQADAVRGRSGQPDEAPSPEGTQEKGVDGAIDDVQRDKGIGEGGPLASSFFRSQARQGPSQWRPALRMMSVGQDDERQEEKASARAVREATAARADEHDDGVGQRSGEGGMRTARELLKCGQGREAFTRQGPKQAAVDLRRDGDTSEHTDNGYTGDGLEGPDSLTTRQAVLSRSESCTPCAEASAKSSLEPAGSALAEGTNEPATWQDKEVDTKWSPEGHAGAGGAAPS</sequence>
<proteinExistence type="predicted"/>
<organism evidence="2 3">
    <name type="scientific">Klebsormidium nitens</name>
    <name type="common">Green alga</name>
    <name type="synonym">Ulothrix nitens</name>
    <dbReference type="NCBI Taxonomy" id="105231"/>
    <lineage>
        <taxon>Eukaryota</taxon>
        <taxon>Viridiplantae</taxon>
        <taxon>Streptophyta</taxon>
        <taxon>Klebsormidiophyceae</taxon>
        <taxon>Klebsormidiales</taxon>
        <taxon>Klebsormidiaceae</taxon>
        <taxon>Klebsormidium</taxon>
    </lineage>
</organism>
<evidence type="ECO:0000256" key="1">
    <source>
        <dbReference type="SAM" id="MobiDB-lite"/>
    </source>
</evidence>
<feature type="region of interest" description="Disordered" evidence="1">
    <location>
        <begin position="1"/>
        <end position="50"/>
    </location>
</feature>
<gene>
    <name evidence="2" type="ORF">KFL_007250010</name>
</gene>
<feature type="non-terminal residue" evidence="2">
    <location>
        <position position="469"/>
    </location>
</feature>
<feature type="compositionally biased region" description="Basic and acidic residues" evidence="1">
    <location>
        <begin position="378"/>
        <end position="390"/>
    </location>
</feature>
<accession>A0A1Y1IJN7</accession>
<name>A0A1Y1IJN7_KLENI</name>